<dbReference type="EMBL" id="MU864380">
    <property type="protein sequence ID" value="KAK4189049.1"/>
    <property type="molecule type" value="Genomic_DNA"/>
</dbReference>
<evidence type="ECO:0000313" key="2">
    <source>
        <dbReference type="Proteomes" id="UP001302126"/>
    </source>
</evidence>
<gene>
    <name evidence="1" type="ORF">QBC35DRAFT_450667</name>
</gene>
<name>A0AAN6WVK4_9PEZI</name>
<organism evidence="1 2">
    <name type="scientific">Podospora australis</name>
    <dbReference type="NCBI Taxonomy" id="1536484"/>
    <lineage>
        <taxon>Eukaryota</taxon>
        <taxon>Fungi</taxon>
        <taxon>Dikarya</taxon>
        <taxon>Ascomycota</taxon>
        <taxon>Pezizomycotina</taxon>
        <taxon>Sordariomycetes</taxon>
        <taxon>Sordariomycetidae</taxon>
        <taxon>Sordariales</taxon>
        <taxon>Podosporaceae</taxon>
        <taxon>Podospora</taxon>
    </lineage>
</organism>
<sequence length="100" mass="11715">MAQAAFLRALRPCHPEKKLIAPGTLASFMKLNKPSAGCTNALRLEMEEIWESHYDPRTYQKGFTLTRKTNQRYWCRADSQPYEDKYGWMHFGRGWETTVV</sequence>
<dbReference type="Proteomes" id="UP001302126">
    <property type="component" value="Unassembled WGS sequence"/>
</dbReference>
<evidence type="ECO:0000313" key="1">
    <source>
        <dbReference type="EMBL" id="KAK4189049.1"/>
    </source>
</evidence>
<dbReference type="AlphaFoldDB" id="A0AAN6WVK4"/>
<reference evidence="1" key="1">
    <citation type="journal article" date="2023" name="Mol. Phylogenet. Evol.">
        <title>Genome-scale phylogeny and comparative genomics of the fungal order Sordariales.</title>
        <authorList>
            <person name="Hensen N."/>
            <person name="Bonometti L."/>
            <person name="Westerberg I."/>
            <person name="Brannstrom I.O."/>
            <person name="Guillou S."/>
            <person name="Cros-Aarteil S."/>
            <person name="Calhoun S."/>
            <person name="Haridas S."/>
            <person name="Kuo A."/>
            <person name="Mondo S."/>
            <person name="Pangilinan J."/>
            <person name="Riley R."/>
            <person name="LaButti K."/>
            <person name="Andreopoulos B."/>
            <person name="Lipzen A."/>
            <person name="Chen C."/>
            <person name="Yan M."/>
            <person name="Daum C."/>
            <person name="Ng V."/>
            <person name="Clum A."/>
            <person name="Steindorff A."/>
            <person name="Ohm R.A."/>
            <person name="Martin F."/>
            <person name="Silar P."/>
            <person name="Natvig D.O."/>
            <person name="Lalanne C."/>
            <person name="Gautier V."/>
            <person name="Ament-Velasquez S.L."/>
            <person name="Kruys A."/>
            <person name="Hutchinson M.I."/>
            <person name="Powell A.J."/>
            <person name="Barry K."/>
            <person name="Miller A.N."/>
            <person name="Grigoriev I.V."/>
            <person name="Debuchy R."/>
            <person name="Gladieux P."/>
            <person name="Hiltunen Thoren M."/>
            <person name="Johannesson H."/>
        </authorList>
    </citation>
    <scope>NUCLEOTIDE SEQUENCE</scope>
    <source>
        <strain evidence="1">PSN309</strain>
    </source>
</reference>
<protein>
    <submittedName>
        <fullName evidence="1">Uncharacterized protein</fullName>
    </submittedName>
</protein>
<proteinExistence type="predicted"/>
<reference evidence="1" key="2">
    <citation type="submission" date="2023-05" db="EMBL/GenBank/DDBJ databases">
        <authorList>
            <consortium name="Lawrence Berkeley National Laboratory"/>
            <person name="Steindorff A."/>
            <person name="Hensen N."/>
            <person name="Bonometti L."/>
            <person name="Westerberg I."/>
            <person name="Brannstrom I.O."/>
            <person name="Guillou S."/>
            <person name="Cros-Aarteil S."/>
            <person name="Calhoun S."/>
            <person name="Haridas S."/>
            <person name="Kuo A."/>
            <person name="Mondo S."/>
            <person name="Pangilinan J."/>
            <person name="Riley R."/>
            <person name="Labutti K."/>
            <person name="Andreopoulos B."/>
            <person name="Lipzen A."/>
            <person name="Chen C."/>
            <person name="Yanf M."/>
            <person name="Daum C."/>
            <person name="Ng V."/>
            <person name="Clum A."/>
            <person name="Ohm R."/>
            <person name="Martin F."/>
            <person name="Silar P."/>
            <person name="Natvig D."/>
            <person name="Lalanne C."/>
            <person name="Gautier V."/>
            <person name="Ament-Velasquez S.L."/>
            <person name="Kruys A."/>
            <person name="Hutchinson M.I."/>
            <person name="Powell A.J."/>
            <person name="Barry K."/>
            <person name="Miller A.N."/>
            <person name="Grigoriev I.V."/>
            <person name="Debuchy R."/>
            <person name="Gladieux P."/>
            <person name="Thoren M.H."/>
            <person name="Johannesson H."/>
        </authorList>
    </citation>
    <scope>NUCLEOTIDE SEQUENCE</scope>
    <source>
        <strain evidence="1">PSN309</strain>
    </source>
</reference>
<keyword evidence="2" id="KW-1185">Reference proteome</keyword>
<accession>A0AAN6WVK4</accession>
<comment type="caution">
    <text evidence="1">The sequence shown here is derived from an EMBL/GenBank/DDBJ whole genome shotgun (WGS) entry which is preliminary data.</text>
</comment>